<dbReference type="InterPro" id="IPR006665">
    <property type="entry name" value="OmpA-like"/>
</dbReference>
<feature type="chain" id="PRO_5001496100" evidence="5">
    <location>
        <begin position="20"/>
        <end position="217"/>
    </location>
</feature>
<dbReference type="EMBL" id="AOSK01000019">
    <property type="protein sequence ID" value="EYD77972.1"/>
    <property type="molecule type" value="Genomic_DNA"/>
</dbReference>
<dbReference type="PRINTS" id="PR01023">
    <property type="entry name" value="NAFLGMOTY"/>
</dbReference>
<evidence type="ECO:0000256" key="5">
    <source>
        <dbReference type="SAM" id="SignalP"/>
    </source>
</evidence>
<dbReference type="PROSITE" id="PS51257">
    <property type="entry name" value="PROKAR_LIPOPROTEIN"/>
    <property type="match status" value="1"/>
</dbReference>
<dbReference type="PRINTS" id="PR01021">
    <property type="entry name" value="OMPADOMAIN"/>
</dbReference>
<dbReference type="InterPro" id="IPR006664">
    <property type="entry name" value="OMP_bac"/>
</dbReference>
<dbReference type="PROSITE" id="PS51123">
    <property type="entry name" value="OMPA_2"/>
    <property type="match status" value="1"/>
</dbReference>
<feature type="domain" description="OmpA-like" evidence="6">
    <location>
        <begin position="100"/>
        <end position="217"/>
    </location>
</feature>
<keyword evidence="5" id="KW-0732">Signal</keyword>
<evidence type="ECO:0000313" key="8">
    <source>
        <dbReference type="Proteomes" id="UP000019666"/>
    </source>
</evidence>
<comment type="caution">
    <text evidence="7">The sequence shown here is derived from an EMBL/GenBank/DDBJ whole genome shotgun (WGS) entry which is preliminary data.</text>
</comment>
<dbReference type="CDD" id="cd07185">
    <property type="entry name" value="OmpA_C-like"/>
    <property type="match status" value="1"/>
</dbReference>
<dbReference type="PATRIC" id="fig|442562.3.peg.432"/>
<comment type="subcellular location">
    <subcellularLocation>
        <location evidence="1">Cell outer membrane</location>
    </subcellularLocation>
</comment>
<organism evidence="7 8">
    <name type="scientific">Rubellimicrobium mesophilum DSM 19309</name>
    <dbReference type="NCBI Taxonomy" id="442562"/>
    <lineage>
        <taxon>Bacteria</taxon>
        <taxon>Pseudomonadati</taxon>
        <taxon>Pseudomonadota</taxon>
        <taxon>Alphaproteobacteria</taxon>
        <taxon>Rhodobacterales</taxon>
        <taxon>Roseobacteraceae</taxon>
        <taxon>Rubellimicrobium</taxon>
    </lineage>
</organism>
<dbReference type="GO" id="GO:0009279">
    <property type="term" value="C:cell outer membrane"/>
    <property type="evidence" value="ECO:0007669"/>
    <property type="project" value="UniProtKB-SubCell"/>
</dbReference>
<feature type="signal peptide" evidence="5">
    <location>
        <begin position="1"/>
        <end position="19"/>
    </location>
</feature>
<proteinExistence type="predicted"/>
<dbReference type="HOGENOM" id="CLU_016890_6_0_5"/>
<keyword evidence="8" id="KW-1185">Reference proteome</keyword>
<evidence type="ECO:0000256" key="4">
    <source>
        <dbReference type="PROSITE-ProRule" id="PRU00473"/>
    </source>
</evidence>
<reference evidence="7" key="1">
    <citation type="submission" date="2013-02" db="EMBL/GenBank/DDBJ databases">
        <authorList>
            <person name="Fiebig A."/>
            <person name="Goeker M."/>
            <person name="Klenk H.-P.P."/>
        </authorList>
    </citation>
    <scope>NUCLEOTIDE SEQUENCE [LARGE SCALE GENOMIC DNA]</scope>
    <source>
        <strain evidence="7">DSM 19309</strain>
    </source>
</reference>
<keyword evidence="3" id="KW-0998">Cell outer membrane</keyword>
<evidence type="ECO:0000256" key="2">
    <source>
        <dbReference type="ARBA" id="ARBA00023136"/>
    </source>
</evidence>
<evidence type="ECO:0000256" key="3">
    <source>
        <dbReference type="ARBA" id="ARBA00023237"/>
    </source>
</evidence>
<dbReference type="AlphaFoldDB" id="A0A017HU11"/>
<dbReference type="InterPro" id="IPR050330">
    <property type="entry name" value="Bact_OuterMem_StrucFunc"/>
</dbReference>
<sequence length="217" mass="22221">MAFERLTLSVMAGSLLALAACQQPLPNQQNDQTRTGALIGAGVGAAVGAATGDDSDERIRNALVGAAVFGAAGAGIGAALDRQEAELRAQLGNGTVTNTGNELIVTLPNDILFATDSDIVSAQSQADLRAVAVSLNNYPNTTVNVVGNTDSDGDAAYNQDLSERRARNVANVLIASGVSAARINAIGQGENVPVATNQTAAGKQQNRRVEIVITPNR</sequence>
<protein>
    <submittedName>
        <fullName evidence="7">Outer membrane protein</fullName>
    </submittedName>
</protein>
<evidence type="ECO:0000256" key="1">
    <source>
        <dbReference type="ARBA" id="ARBA00004442"/>
    </source>
</evidence>
<dbReference type="PANTHER" id="PTHR30329:SF21">
    <property type="entry name" value="LIPOPROTEIN YIAD-RELATED"/>
    <property type="match status" value="1"/>
</dbReference>
<dbReference type="SUPFAM" id="SSF103088">
    <property type="entry name" value="OmpA-like"/>
    <property type="match status" value="1"/>
</dbReference>
<evidence type="ECO:0000259" key="6">
    <source>
        <dbReference type="PROSITE" id="PS51123"/>
    </source>
</evidence>
<dbReference type="InterPro" id="IPR036737">
    <property type="entry name" value="OmpA-like_sf"/>
</dbReference>
<dbReference type="RefSeq" id="WP_037280654.1">
    <property type="nucleotide sequence ID" value="NZ_KK088575.1"/>
</dbReference>
<name>A0A017HU11_9RHOB</name>
<dbReference type="STRING" id="442562.Rumeso_00433"/>
<dbReference type="Gene3D" id="3.30.1330.60">
    <property type="entry name" value="OmpA-like domain"/>
    <property type="match status" value="1"/>
</dbReference>
<dbReference type="Pfam" id="PF00691">
    <property type="entry name" value="OmpA"/>
    <property type="match status" value="1"/>
</dbReference>
<dbReference type="InterPro" id="IPR039567">
    <property type="entry name" value="Gly-zipper"/>
</dbReference>
<dbReference type="Proteomes" id="UP000019666">
    <property type="component" value="Unassembled WGS sequence"/>
</dbReference>
<dbReference type="Pfam" id="PF13488">
    <property type="entry name" value="Gly-zipper_Omp"/>
    <property type="match status" value="1"/>
</dbReference>
<evidence type="ECO:0000313" key="7">
    <source>
        <dbReference type="EMBL" id="EYD77972.1"/>
    </source>
</evidence>
<dbReference type="OrthoDB" id="9782229at2"/>
<gene>
    <name evidence="7" type="ORF">Rumeso_00433</name>
</gene>
<accession>A0A017HU11</accession>
<dbReference type="PANTHER" id="PTHR30329">
    <property type="entry name" value="STATOR ELEMENT OF FLAGELLAR MOTOR COMPLEX"/>
    <property type="match status" value="1"/>
</dbReference>
<keyword evidence="2 4" id="KW-0472">Membrane</keyword>